<evidence type="ECO:0000313" key="7">
    <source>
        <dbReference type="EMBL" id="CCX05897.1"/>
    </source>
</evidence>
<proteinExistence type="inferred from homology"/>
<evidence type="ECO:0000256" key="5">
    <source>
        <dbReference type="SAM" id="MobiDB-lite"/>
    </source>
</evidence>
<organism evidence="7 8">
    <name type="scientific">Pyronema omphalodes (strain CBS 100304)</name>
    <name type="common">Pyronema confluens</name>
    <dbReference type="NCBI Taxonomy" id="1076935"/>
    <lineage>
        <taxon>Eukaryota</taxon>
        <taxon>Fungi</taxon>
        <taxon>Dikarya</taxon>
        <taxon>Ascomycota</taxon>
        <taxon>Pezizomycotina</taxon>
        <taxon>Pezizomycetes</taxon>
        <taxon>Pezizales</taxon>
        <taxon>Pyronemataceae</taxon>
        <taxon>Pyronema</taxon>
    </lineage>
</organism>
<dbReference type="PANTHER" id="PTHR13634:SF0">
    <property type="entry name" value="RIBOSOME BIOGENESIS PROTEIN BRX1 HOMOLOG"/>
    <property type="match status" value="1"/>
</dbReference>
<dbReference type="SMART" id="SM00879">
    <property type="entry name" value="Brix"/>
    <property type="match status" value="1"/>
</dbReference>
<evidence type="ECO:0000313" key="8">
    <source>
        <dbReference type="Proteomes" id="UP000018144"/>
    </source>
</evidence>
<protein>
    <submittedName>
        <fullName evidence="7">Similar to Ribosome biogenesis protein BRX1 acc. no. Q08235</fullName>
    </submittedName>
</protein>
<evidence type="ECO:0000256" key="4">
    <source>
        <dbReference type="ARBA" id="ARBA00023242"/>
    </source>
</evidence>
<dbReference type="GO" id="GO:0000027">
    <property type="term" value="P:ribosomal large subunit assembly"/>
    <property type="evidence" value="ECO:0007669"/>
    <property type="project" value="TreeGrafter"/>
</dbReference>
<dbReference type="Proteomes" id="UP000018144">
    <property type="component" value="Unassembled WGS sequence"/>
</dbReference>
<dbReference type="FunFam" id="3.40.50.10480:FF:000009">
    <property type="entry name" value="Ribosome biogenesis protein, putative"/>
    <property type="match status" value="1"/>
</dbReference>
<reference evidence="7 8" key="1">
    <citation type="journal article" date="2013" name="PLoS Genet.">
        <title>The genome and development-dependent transcriptomes of Pyronema confluens: a window into fungal evolution.</title>
        <authorList>
            <person name="Traeger S."/>
            <person name="Altegoer F."/>
            <person name="Freitag M."/>
            <person name="Gabaldon T."/>
            <person name="Kempken F."/>
            <person name="Kumar A."/>
            <person name="Marcet-Houben M."/>
            <person name="Poggeler S."/>
            <person name="Stajich J.E."/>
            <person name="Nowrousian M."/>
        </authorList>
    </citation>
    <scope>NUCLEOTIDE SEQUENCE [LARGE SCALE GENOMIC DNA]</scope>
    <source>
        <strain evidence="8">CBS 100304</strain>
        <tissue evidence="7">Vegetative mycelium</tissue>
    </source>
</reference>
<name>U4KWM8_PYROM</name>
<dbReference type="STRING" id="1076935.U4KWM8"/>
<dbReference type="PANTHER" id="PTHR13634">
    <property type="entry name" value="RIBOSOME BIOGENESIS PROTEIN BRIX"/>
    <property type="match status" value="1"/>
</dbReference>
<feature type="compositionally biased region" description="Basic and acidic residues" evidence="5">
    <location>
        <begin position="12"/>
        <end position="21"/>
    </location>
</feature>
<evidence type="ECO:0000256" key="3">
    <source>
        <dbReference type="ARBA" id="ARBA00022517"/>
    </source>
</evidence>
<dbReference type="OMA" id="YRHRHLM"/>
<feature type="compositionally biased region" description="Polar residues" evidence="5">
    <location>
        <begin position="1"/>
        <end position="10"/>
    </location>
</feature>
<feature type="domain" description="Brix" evidence="6">
    <location>
        <begin position="23"/>
        <end position="228"/>
    </location>
</feature>
<dbReference type="Gene3D" id="3.40.50.10480">
    <property type="entry name" value="Probable brix-domain ribosomal biogenesis protein"/>
    <property type="match status" value="1"/>
</dbReference>
<dbReference type="GO" id="GO:0006364">
    <property type="term" value="P:rRNA processing"/>
    <property type="evidence" value="ECO:0007669"/>
    <property type="project" value="InterPro"/>
</dbReference>
<evidence type="ECO:0000256" key="1">
    <source>
        <dbReference type="ARBA" id="ARBA00004604"/>
    </source>
</evidence>
<dbReference type="AlphaFoldDB" id="U4KWM8"/>
<dbReference type="GO" id="GO:0005730">
    <property type="term" value="C:nucleolus"/>
    <property type="evidence" value="ECO:0007669"/>
    <property type="project" value="UniProtKB-SubCell"/>
</dbReference>
<dbReference type="eggNOG" id="KOG2971">
    <property type="taxonomic scope" value="Eukaryota"/>
</dbReference>
<evidence type="ECO:0000259" key="6">
    <source>
        <dbReference type="PROSITE" id="PS50833"/>
    </source>
</evidence>
<dbReference type="InterPro" id="IPR007109">
    <property type="entry name" value="Brix"/>
</dbReference>
<dbReference type="InterPro" id="IPR026532">
    <property type="entry name" value="BRX1"/>
</dbReference>
<dbReference type="OrthoDB" id="1638493at2759"/>
<dbReference type="GO" id="GO:0019843">
    <property type="term" value="F:rRNA binding"/>
    <property type="evidence" value="ECO:0007669"/>
    <property type="project" value="InterPro"/>
</dbReference>
<dbReference type="EMBL" id="HF935275">
    <property type="protein sequence ID" value="CCX05897.1"/>
    <property type="molecule type" value="Genomic_DNA"/>
</dbReference>
<sequence>MATLFKTLTTPAHEKPDAEKPKSRILILSSRGVTYRHRHLLQDLVAMLPHSRKDAKLDTKNNLHYLNEVAELYNCNGVLFFEARKRQDLYIWMSRVPNGPCVKFHVHNLHTMSELNFTGNALKGSRAIVSFDKNFDLQPSSALIKELLLHTFSVPKGARKSKPFIDRVVNFTLADGKVWVRHFQIQVSSVKEKKDDDEKAKDKETTELVEIGPRFVLTPIVILEGSFGGPKVYENREFVSPNAVRREIRDRKAVRASGRDGQRIKRSVKKKEVAREQAVAKQMEREIDDAMLFA</sequence>
<gene>
    <name evidence="7" type="ORF">PCON_05484</name>
</gene>
<dbReference type="Pfam" id="PF04427">
    <property type="entry name" value="Brix"/>
    <property type="match status" value="1"/>
</dbReference>
<keyword evidence="8" id="KW-1185">Reference proteome</keyword>
<feature type="region of interest" description="Disordered" evidence="5">
    <location>
        <begin position="1"/>
        <end position="21"/>
    </location>
</feature>
<dbReference type="SUPFAM" id="SSF52954">
    <property type="entry name" value="Class II aaRS ABD-related"/>
    <property type="match status" value="1"/>
</dbReference>
<comment type="similarity">
    <text evidence="2">Belongs to the BRX1 family.</text>
</comment>
<comment type="subcellular location">
    <subcellularLocation>
        <location evidence="1">Nucleus</location>
        <location evidence="1">Nucleolus</location>
    </subcellularLocation>
</comment>
<keyword evidence="3" id="KW-0690">Ribosome biogenesis</keyword>
<keyword evidence="4" id="KW-0539">Nucleus</keyword>
<evidence type="ECO:0000256" key="2">
    <source>
        <dbReference type="ARBA" id="ARBA00006369"/>
    </source>
</evidence>
<dbReference type="PROSITE" id="PS50833">
    <property type="entry name" value="BRIX"/>
    <property type="match status" value="1"/>
</dbReference>
<accession>U4KWM8</accession>